<reference evidence="2 3" key="1">
    <citation type="journal article" date="2015" name="Proc. Natl. Acad. Sci. U.S.A.">
        <title>The resurrection genome of Boea hygrometrica: A blueprint for survival of dehydration.</title>
        <authorList>
            <person name="Xiao L."/>
            <person name="Yang G."/>
            <person name="Zhang L."/>
            <person name="Yang X."/>
            <person name="Zhao S."/>
            <person name="Ji Z."/>
            <person name="Zhou Q."/>
            <person name="Hu M."/>
            <person name="Wang Y."/>
            <person name="Chen M."/>
            <person name="Xu Y."/>
            <person name="Jin H."/>
            <person name="Xiao X."/>
            <person name="Hu G."/>
            <person name="Bao F."/>
            <person name="Hu Y."/>
            <person name="Wan P."/>
            <person name="Li L."/>
            <person name="Deng X."/>
            <person name="Kuang T."/>
            <person name="Xiang C."/>
            <person name="Zhu J.K."/>
            <person name="Oliver M.J."/>
            <person name="He Y."/>
        </authorList>
    </citation>
    <scope>NUCLEOTIDE SEQUENCE [LARGE SCALE GENOMIC DNA]</scope>
    <source>
        <strain evidence="3">cv. XS01</strain>
    </source>
</reference>
<name>A0A2Z7CS81_9LAMI</name>
<feature type="compositionally biased region" description="Polar residues" evidence="1">
    <location>
        <begin position="11"/>
        <end position="24"/>
    </location>
</feature>
<dbReference type="AlphaFoldDB" id="A0A2Z7CS81"/>
<proteinExistence type="predicted"/>
<feature type="region of interest" description="Disordered" evidence="1">
    <location>
        <begin position="147"/>
        <end position="167"/>
    </location>
</feature>
<gene>
    <name evidence="2" type="ORF">F511_40797</name>
</gene>
<organism evidence="2 3">
    <name type="scientific">Dorcoceras hygrometricum</name>
    <dbReference type="NCBI Taxonomy" id="472368"/>
    <lineage>
        <taxon>Eukaryota</taxon>
        <taxon>Viridiplantae</taxon>
        <taxon>Streptophyta</taxon>
        <taxon>Embryophyta</taxon>
        <taxon>Tracheophyta</taxon>
        <taxon>Spermatophyta</taxon>
        <taxon>Magnoliopsida</taxon>
        <taxon>eudicotyledons</taxon>
        <taxon>Gunneridae</taxon>
        <taxon>Pentapetalae</taxon>
        <taxon>asterids</taxon>
        <taxon>lamiids</taxon>
        <taxon>Lamiales</taxon>
        <taxon>Gesneriaceae</taxon>
        <taxon>Didymocarpoideae</taxon>
        <taxon>Trichosporeae</taxon>
        <taxon>Loxocarpinae</taxon>
        <taxon>Dorcoceras</taxon>
    </lineage>
</organism>
<dbReference type="Proteomes" id="UP000250235">
    <property type="component" value="Unassembled WGS sequence"/>
</dbReference>
<evidence type="ECO:0000256" key="1">
    <source>
        <dbReference type="SAM" id="MobiDB-lite"/>
    </source>
</evidence>
<feature type="region of interest" description="Disordered" evidence="1">
    <location>
        <begin position="1"/>
        <end position="28"/>
    </location>
</feature>
<dbReference type="EMBL" id="KQ992649">
    <property type="protein sequence ID" value="KZV49911.1"/>
    <property type="molecule type" value="Genomic_DNA"/>
</dbReference>
<protein>
    <submittedName>
        <fullName evidence="2">Uncharacterized protein</fullName>
    </submittedName>
</protein>
<sequence>MIELRKRSPTLPRTYQKTAGNEGNSPERLTMNSALGFEKQRTNVGKNILSMESDISNEDQVFLKYISQKLVKSSTDIISSVATNLNGVAPLTSSNLVDNSRAIPAASYRKPDASYSSAQISRSWTTSRNIQTTMFPFRATVMSLTSASTGQPAGTHATRSHTSATQKRRLSNLFKRHRIQPDTKYAKPATGISSATRSLQYDGVLESHVAKINATTGLHQFDQLSQ</sequence>
<evidence type="ECO:0000313" key="3">
    <source>
        <dbReference type="Proteomes" id="UP000250235"/>
    </source>
</evidence>
<accession>A0A2Z7CS81</accession>
<evidence type="ECO:0000313" key="2">
    <source>
        <dbReference type="EMBL" id="KZV49911.1"/>
    </source>
</evidence>
<keyword evidence="3" id="KW-1185">Reference proteome</keyword>